<dbReference type="AlphaFoldDB" id="A0A4R5KLP8"/>
<dbReference type="Gene3D" id="3.90.440.10">
    <property type="entry name" value="Nitric Oxide Synthase,Heme Domain,Chain A domain 2"/>
    <property type="match status" value="1"/>
</dbReference>
<proteinExistence type="predicted"/>
<feature type="domain" description="Nitric oxide synthase (NOS)" evidence="5">
    <location>
        <begin position="1"/>
        <end position="126"/>
    </location>
</feature>
<protein>
    <recommendedName>
        <fullName evidence="5">Nitric oxide synthase (NOS) domain-containing protein</fullName>
    </recommendedName>
</protein>
<name>A0A4R5KLP8_9BACL</name>
<dbReference type="PANTHER" id="PTHR43410">
    <property type="entry name" value="NITRIC OXIDE SYNTHASE OXYGENASE"/>
    <property type="match status" value="1"/>
</dbReference>
<comment type="caution">
    <text evidence="6">The sequence shown here is derived from an EMBL/GenBank/DDBJ whole genome shotgun (WGS) entry which is preliminary data.</text>
</comment>
<evidence type="ECO:0000313" key="6">
    <source>
        <dbReference type="EMBL" id="TDF95410.1"/>
    </source>
</evidence>
<dbReference type="GO" id="GO:0006809">
    <property type="term" value="P:nitric oxide biosynthetic process"/>
    <property type="evidence" value="ECO:0007669"/>
    <property type="project" value="InterPro"/>
</dbReference>
<evidence type="ECO:0000259" key="5">
    <source>
        <dbReference type="Pfam" id="PF02898"/>
    </source>
</evidence>
<evidence type="ECO:0000256" key="1">
    <source>
        <dbReference type="ARBA" id="ARBA00022617"/>
    </source>
</evidence>
<keyword evidence="2" id="KW-0479">Metal-binding</keyword>
<evidence type="ECO:0000256" key="3">
    <source>
        <dbReference type="ARBA" id="ARBA00023002"/>
    </source>
</evidence>
<dbReference type="OrthoDB" id="3398374at2"/>
<dbReference type="Pfam" id="PF02898">
    <property type="entry name" value="NO_synthase"/>
    <property type="match status" value="1"/>
</dbReference>
<dbReference type="InterPro" id="IPR036119">
    <property type="entry name" value="NOS_N_sf"/>
</dbReference>
<dbReference type="InterPro" id="IPR050607">
    <property type="entry name" value="NOS"/>
</dbReference>
<evidence type="ECO:0000256" key="4">
    <source>
        <dbReference type="ARBA" id="ARBA00023004"/>
    </source>
</evidence>
<keyword evidence="4" id="KW-0408">Iron</keyword>
<gene>
    <name evidence="6" type="ORF">E1757_20060</name>
</gene>
<keyword evidence="1" id="KW-0349">Heme</keyword>
<dbReference type="InterPro" id="IPR004030">
    <property type="entry name" value="NOS_N"/>
</dbReference>
<dbReference type="EMBL" id="SMRT01000010">
    <property type="protein sequence ID" value="TDF95410.1"/>
    <property type="molecule type" value="Genomic_DNA"/>
</dbReference>
<dbReference type="Proteomes" id="UP000295636">
    <property type="component" value="Unassembled WGS sequence"/>
</dbReference>
<dbReference type="GO" id="GO:0004517">
    <property type="term" value="F:nitric-oxide synthase activity"/>
    <property type="evidence" value="ECO:0007669"/>
    <property type="project" value="InterPro"/>
</dbReference>
<dbReference type="GO" id="GO:0046872">
    <property type="term" value="F:metal ion binding"/>
    <property type="evidence" value="ECO:0007669"/>
    <property type="project" value="UniProtKB-KW"/>
</dbReference>
<keyword evidence="3" id="KW-0560">Oxidoreductase</keyword>
<dbReference type="SUPFAM" id="SSF56512">
    <property type="entry name" value="Nitric oxide (NO) synthase oxygenase domain"/>
    <property type="match status" value="1"/>
</dbReference>
<accession>A0A4R5KLP8</accession>
<keyword evidence="7" id="KW-1185">Reference proteome</keyword>
<dbReference type="PANTHER" id="PTHR43410:SF1">
    <property type="entry name" value="NITRIC OXIDE SYNTHASE"/>
    <property type="match status" value="1"/>
</dbReference>
<evidence type="ECO:0000256" key="2">
    <source>
        <dbReference type="ARBA" id="ARBA00022723"/>
    </source>
</evidence>
<dbReference type="InterPro" id="IPR044940">
    <property type="entry name" value="NOS_dom_2"/>
</dbReference>
<organism evidence="6 7">
    <name type="scientific">Paenibacillus piri</name>
    <dbReference type="NCBI Taxonomy" id="2547395"/>
    <lineage>
        <taxon>Bacteria</taxon>
        <taxon>Bacillati</taxon>
        <taxon>Bacillota</taxon>
        <taxon>Bacilli</taxon>
        <taxon>Bacillales</taxon>
        <taxon>Paenibacillaceae</taxon>
        <taxon>Paenibacillus</taxon>
    </lineage>
</organism>
<evidence type="ECO:0000313" key="7">
    <source>
        <dbReference type="Proteomes" id="UP000295636"/>
    </source>
</evidence>
<reference evidence="6 7" key="1">
    <citation type="submission" date="2019-03" db="EMBL/GenBank/DDBJ databases">
        <title>This is whole genome sequence of Paenibacillus sp MS74 strain.</title>
        <authorList>
            <person name="Trinh H.N."/>
        </authorList>
    </citation>
    <scope>NUCLEOTIDE SEQUENCE [LARGE SCALE GENOMIC DNA]</scope>
    <source>
        <strain evidence="6 7">MS74</strain>
    </source>
</reference>
<sequence>MGRLFWQSLEVFDGRIVHSEVDMAAALFRHIQYATNNGKVRPAITIFRQERNGSKIQIWNHQLIRYAGYERKDVVVGDPASIRLTKACYRLGSKGNETQFDVLPIVIQIDDRIPRWFDVPEQYVLALSSFNLKSESLVHVLDELNGQFEWRITVY</sequence>